<comment type="caution">
    <text evidence="1">The sequence shown here is derived from an EMBL/GenBank/DDBJ whole genome shotgun (WGS) entry which is preliminary data.</text>
</comment>
<protein>
    <submittedName>
        <fullName evidence="1">Uncharacterized protein</fullName>
    </submittedName>
</protein>
<proteinExistence type="predicted"/>
<reference evidence="2" key="1">
    <citation type="journal article" date="2023" name="Front. Plant Sci.">
        <title>Chromosomal-level genome assembly of Melastoma candidum provides insights into trichome evolution.</title>
        <authorList>
            <person name="Zhong Y."/>
            <person name="Wu W."/>
            <person name="Sun C."/>
            <person name="Zou P."/>
            <person name="Liu Y."/>
            <person name="Dai S."/>
            <person name="Zhou R."/>
        </authorList>
    </citation>
    <scope>NUCLEOTIDE SEQUENCE [LARGE SCALE GENOMIC DNA]</scope>
</reference>
<accession>A0ACB9QZB0</accession>
<dbReference type="Proteomes" id="UP001057402">
    <property type="component" value="Chromosome 5"/>
</dbReference>
<keyword evidence="2" id="KW-1185">Reference proteome</keyword>
<evidence type="ECO:0000313" key="1">
    <source>
        <dbReference type="EMBL" id="KAI4371537.1"/>
    </source>
</evidence>
<organism evidence="1 2">
    <name type="scientific">Melastoma candidum</name>
    <dbReference type="NCBI Taxonomy" id="119954"/>
    <lineage>
        <taxon>Eukaryota</taxon>
        <taxon>Viridiplantae</taxon>
        <taxon>Streptophyta</taxon>
        <taxon>Embryophyta</taxon>
        <taxon>Tracheophyta</taxon>
        <taxon>Spermatophyta</taxon>
        <taxon>Magnoliopsida</taxon>
        <taxon>eudicotyledons</taxon>
        <taxon>Gunneridae</taxon>
        <taxon>Pentapetalae</taxon>
        <taxon>rosids</taxon>
        <taxon>malvids</taxon>
        <taxon>Myrtales</taxon>
        <taxon>Melastomataceae</taxon>
        <taxon>Melastomatoideae</taxon>
        <taxon>Melastomateae</taxon>
        <taxon>Melastoma</taxon>
    </lineage>
</organism>
<evidence type="ECO:0000313" key="2">
    <source>
        <dbReference type="Proteomes" id="UP001057402"/>
    </source>
</evidence>
<sequence length="102" mass="11830">MQQQHANVTHTFPGGRCMYHYDLAHIKHLSCEERYLTGMGTPLTLQECCICLCAYEDGSELRQLPCGHHFHSNCIDKWLFINAIYPLCKFNILKPRMGEEEV</sequence>
<dbReference type="EMBL" id="CM042884">
    <property type="protein sequence ID" value="KAI4371537.1"/>
    <property type="molecule type" value="Genomic_DNA"/>
</dbReference>
<name>A0ACB9QZB0_9MYRT</name>
<gene>
    <name evidence="1" type="ORF">MLD38_019758</name>
</gene>